<evidence type="ECO:0000256" key="1">
    <source>
        <dbReference type="SAM" id="MobiDB-lite"/>
    </source>
</evidence>
<gene>
    <name evidence="3" type="ORF">GCM10009836_46410</name>
</gene>
<feature type="compositionally biased region" description="Low complexity" evidence="1">
    <location>
        <begin position="67"/>
        <end position="78"/>
    </location>
</feature>
<evidence type="ECO:0000313" key="4">
    <source>
        <dbReference type="Proteomes" id="UP001500449"/>
    </source>
</evidence>
<dbReference type="Pfam" id="PF13229">
    <property type="entry name" value="Beta_helix"/>
    <property type="match status" value="1"/>
</dbReference>
<feature type="compositionally biased region" description="Pro residues" evidence="1">
    <location>
        <begin position="79"/>
        <end position="90"/>
    </location>
</feature>
<feature type="region of interest" description="Disordered" evidence="1">
    <location>
        <begin position="1"/>
        <end position="120"/>
    </location>
</feature>
<dbReference type="SUPFAM" id="SSF51126">
    <property type="entry name" value="Pectin lyase-like"/>
    <property type="match status" value="1"/>
</dbReference>
<dbReference type="EMBL" id="BAAAQK010000018">
    <property type="protein sequence ID" value="GAA1860988.1"/>
    <property type="molecule type" value="Genomic_DNA"/>
</dbReference>
<evidence type="ECO:0000259" key="2">
    <source>
        <dbReference type="Pfam" id="PF13229"/>
    </source>
</evidence>
<sequence length="478" mass="49290">MALGLLGSAPGPGEQVDTTLSAQSHRMRAPSVPEVAPAAGPEVRVAASGSARGTVRDWRRAAERARAAAAAPTAGTPVPGSPVPTSPAPGKPTSGPAPTGTAPTGTAPTPDAPPVVTPPVRDPNAATADIRAYGAKCDGVANDRDALQAAITDMSAKHGVVTVSGNCRILTTDATPGITLATAVTIRGTTPGATLGLDADKITSFRQMFGVTGDDVTLQDLTLARRTGVYGVMINLYGSRGFTMDGVVIDGRRDVFSGQTFHGIAIWGALGNAKMLGSTIRNTDYGLFQDSGVRTTTDGFTVDRSTFTGNVLDDLEFNAPNGRMVDITVTGSTFSANRADRIGAGFGVGLANVQNARIQGNTFDGYAYEPVHIEDRSAFVTVADNIFRNSFTAGLDWASHVWVADASHDITVTGNTFDTSGNGNRIDCVWVGPGGNHPTVTNVTITGNTFRLRPTARTVGNYGATGVTESGNTVVTLA</sequence>
<dbReference type="InterPro" id="IPR011050">
    <property type="entry name" value="Pectin_lyase_fold/virulence"/>
</dbReference>
<feature type="compositionally biased region" description="Basic and acidic residues" evidence="1">
    <location>
        <begin position="54"/>
        <end position="66"/>
    </location>
</feature>
<dbReference type="InterPro" id="IPR039448">
    <property type="entry name" value="Beta_helix"/>
</dbReference>
<proteinExistence type="predicted"/>
<feature type="domain" description="Right handed beta helix" evidence="2">
    <location>
        <begin position="263"/>
        <end position="445"/>
    </location>
</feature>
<accession>A0ABN2NC57</accession>
<dbReference type="InterPro" id="IPR006626">
    <property type="entry name" value="PbH1"/>
</dbReference>
<dbReference type="Proteomes" id="UP001500449">
    <property type="component" value="Unassembled WGS sequence"/>
</dbReference>
<feature type="compositionally biased region" description="Low complexity" evidence="1">
    <location>
        <begin position="91"/>
        <end position="109"/>
    </location>
</feature>
<feature type="compositionally biased region" description="Low complexity" evidence="1">
    <location>
        <begin position="1"/>
        <end position="13"/>
    </location>
</feature>
<feature type="compositionally biased region" description="Pro residues" evidence="1">
    <location>
        <begin position="110"/>
        <end position="120"/>
    </location>
</feature>
<dbReference type="Gene3D" id="2.160.20.10">
    <property type="entry name" value="Single-stranded right-handed beta-helix, Pectin lyase-like"/>
    <property type="match status" value="1"/>
</dbReference>
<keyword evidence="4" id="KW-1185">Reference proteome</keyword>
<protein>
    <recommendedName>
        <fullName evidence="2">Right handed beta helix domain-containing protein</fullName>
    </recommendedName>
</protein>
<reference evidence="3 4" key="1">
    <citation type="journal article" date="2019" name="Int. J. Syst. Evol. Microbiol.">
        <title>The Global Catalogue of Microorganisms (GCM) 10K type strain sequencing project: providing services to taxonomists for standard genome sequencing and annotation.</title>
        <authorList>
            <consortium name="The Broad Institute Genomics Platform"/>
            <consortium name="The Broad Institute Genome Sequencing Center for Infectious Disease"/>
            <person name="Wu L."/>
            <person name="Ma J."/>
        </authorList>
    </citation>
    <scope>NUCLEOTIDE SEQUENCE [LARGE SCALE GENOMIC DNA]</scope>
    <source>
        <strain evidence="3 4">JCM 16009</strain>
    </source>
</reference>
<dbReference type="SMART" id="SM00710">
    <property type="entry name" value="PbH1"/>
    <property type="match status" value="8"/>
</dbReference>
<organism evidence="3 4">
    <name type="scientific">Pseudonocardia ailaonensis</name>
    <dbReference type="NCBI Taxonomy" id="367279"/>
    <lineage>
        <taxon>Bacteria</taxon>
        <taxon>Bacillati</taxon>
        <taxon>Actinomycetota</taxon>
        <taxon>Actinomycetes</taxon>
        <taxon>Pseudonocardiales</taxon>
        <taxon>Pseudonocardiaceae</taxon>
        <taxon>Pseudonocardia</taxon>
    </lineage>
</organism>
<comment type="caution">
    <text evidence="3">The sequence shown here is derived from an EMBL/GenBank/DDBJ whole genome shotgun (WGS) entry which is preliminary data.</text>
</comment>
<name>A0ABN2NC57_9PSEU</name>
<evidence type="ECO:0000313" key="3">
    <source>
        <dbReference type="EMBL" id="GAA1860988.1"/>
    </source>
</evidence>
<dbReference type="InterPro" id="IPR012334">
    <property type="entry name" value="Pectin_lyas_fold"/>
</dbReference>